<name>A0A1Q9DE11_SYMMI</name>
<dbReference type="Proteomes" id="UP000186817">
    <property type="component" value="Unassembled WGS sequence"/>
</dbReference>
<reference evidence="1 2" key="1">
    <citation type="submission" date="2016-02" db="EMBL/GenBank/DDBJ databases">
        <title>Genome analysis of coral dinoflagellate symbionts highlights evolutionary adaptations to a symbiotic lifestyle.</title>
        <authorList>
            <person name="Aranda M."/>
            <person name="Li Y."/>
            <person name="Liew Y.J."/>
            <person name="Baumgarten S."/>
            <person name="Simakov O."/>
            <person name="Wilson M."/>
            <person name="Piel J."/>
            <person name="Ashoor H."/>
            <person name="Bougouffa S."/>
            <person name="Bajic V.B."/>
            <person name="Ryu T."/>
            <person name="Ravasi T."/>
            <person name="Bayer T."/>
            <person name="Micklem G."/>
            <person name="Kim H."/>
            <person name="Bhak J."/>
            <person name="Lajeunesse T.C."/>
            <person name="Voolstra C.R."/>
        </authorList>
    </citation>
    <scope>NUCLEOTIDE SEQUENCE [LARGE SCALE GENOMIC DNA]</scope>
    <source>
        <strain evidence="1 2">CCMP2467</strain>
    </source>
</reference>
<protein>
    <submittedName>
        <fullName evidence="1">Uncharacterized protein</fullName>
    </submittedName>
</protein>
<dbReference type="EMBL" id="LSRX01000579">
    <property type="protein sequence ID" value="OLP93453.1"/>
    <property type="molecule type" value="Genomic_DNA"/>
</dbReference>
<keyword evidence="2" id="KW-1185">Reference proteome</keyword>
<sequence>MLAAACASDVGWLGKHRLPIQGRESKGVIANLGEASRQEFRQLLAHVNMSSLVYDTAFGQRGTCCPSGRGLHLLNIGPMPEPIIAAVISVAVSWGWSWQASNLLVVDGLKGLSSLMSAQFSV</sequence>
<proteinExistence type="predicted"/>
<evidence type="ECO:0000313" key="1">
    <source>
        <dbReference type="EMBL" id="OLP93453.1"/>
    </source>
</evidence>
<evidence type="ECO:0000313" key="2">
    <source>
        <dbReference type="Proteomes" id="UP000186817"/>
    </source>
</evidence>
<comment type="caution">
    <text evidence="1">The sequence shown here is derived from an EMBL/GenBank/DDBJ whole genome shotgun (WGS) entry which is preliminary data.</text>
</comment>
<gene>
    <name evidence="1" type="ORF">AK812_SmicGene24643</name>
</gene>
<dbReference type="AlphaFoldDB" id="A0A1Q9DE11"/>
<organism evidence="1 2">
    <name type="scientific">Symbiodinium microadriaticum</name>
    <name type="common">Dinoflagellate</name>
    <name type="synonym">Zooxanthella microadriatica</name>
    <dbReference type="NCBI Taxonomy" id="2951"/>
    <lineage>
        <taxon>Eukaryota</taxon>
        <taxon>Sar</taxon>
        <taxon>Alveolata</taxon>
        <taxon>Dinophyceae</taxon>
        <taxon>Suessiales</taxon>
        <taxon>Symbiodiniaceae</taxon>
        <taxon>Symbiodinium</taxon>
    </lineage>
</organism>
<accession>A0A1Q9DE11</accession>